<dbReference type="PANTHER" id="PTHR43963:SF6">
    <property type="entry name" value="CHAIN DEHYDROGENASE FAMILY PROTEIN, PUTATIVE (AFU_ORTHOLOGUE AFUA_3G15350)-RELATED"/>
    <property type="match status" value="1"/>
</dbReference>
<keyword evidence="5" id="KW-1185">Reference proteome</keyword>
<evidence type="ECO:0000256" key="2">
    <source>
        <dbReference type="ARBA" id="ARBA00022857"/>
    </source>
</evidence>
<dbReference type="SUPFAM" id="SSF51735">
    <property type="entry name" value="NAD(P)-binding Rossmann-fold domains"/>
    <property type="match status" value="1"/>
</dbReference>
<evidence type="ECO:0000313" key="4">
    <source>
        <dbReference type="EMBL" id="KAG5492536.1"/>
    </source>
</evidence>
<reference evidence="4 5" key="1">
    <citation type="submission" date="2021-02" db="EMBL/GenBank/DDBJ databases">
        <title>Porcisia hertigi Genome sequencing and assembly.</title>
        <authorList>
            <person name="Almutairi H."/>
            <person name="Gatherer D."/>
        </authorList>
    </citation>
    <scope>NUCLEOTIDE SEQUENCE [LARGE SCALE GENOMIC DNA]</scope>
    <source>
        <strain evidence="4 5">C119</strain>
    </source>
</reference>
<dbReference type="GeneID" id="94287240"/>
<dbReference type="Pfam" id="PF00106">
    <property type="entry name" value="adh_short"/>
    <property type="match status" value="1"/>
</dbReference>
<dbReference type="GO" id="GO:0016491">
    <property type="term" value="F:oxidoreductase activity"/>
    <property type="evidence" value="ECO:0007669"/>
    <property type="project" value="UniProtKB-KW"/>
</dbReference>
<accession>A0A836I8Q5</accession>
<keyword evidence="3" id="KW-0560">Oxidoreductase</keyword>
<proteinExistence type="inferred from homology"/>
<evidence type="ECO:0000256" key="1">
    <source>
        <dbReference type="ARBA" id="ARBA00006484"/>
    </source>
</evidence>
<dbReference type="KEGG" id="phet:94287240"/>
<dbReference type="AlphaFoldDB" id="A0A836I8Q5"/>
<evidence type="ECO:0000256" key="3">
    <source>
        <dbReference type="ARBA" id="ARBA00023002"/>
    </source>
</evidence>
<dbReference type="InterPro" id="IPR002347">
    <property type="entry name" value="SDR_fam"/>
</dbReference>
<keyword evidence="2" id="KW-0521">NADP</keyword>
<comment type="similarity">
    <text evidence="1">Belongs to the short-chain dehydrogenases/reductases (SDR) family.</text>
</comment>
<protein>
    <recommendedName>
        <fullName evidence="6">Short chain dehydrogenase</fullName>
    </recommendedName>
</protein>
<dbReference type="Proteomes" id="UP000674318">
    <property type="component" value="Chromosome 35"/>
</dbReference>
<evidence type="ECO:0000313" key="5">
    <source>
        <dbReference type="Proteomes" id="UP000674318"/>
    </source>
</evidence>
<dbReference type="Gene3D" id="3.40.50.720">
    <property type="entry name" value="NAD(P)-binding Rossmann-like Domain"/>
    <property type="match status" value="1"/>
</dbReference>
<dbReference type="PANTHER" id="PTHR43963">
    <property type="entry name" value="CARBONYL REDUCTASE 1-RELATED"/>
    <property type="match status" value="1"/>
</dbReference>
<dbReference type="InterPro" id="IPR036291">
    <property type="entry name" value="NAD(P)-bd_dom_sf"/>
</dbReference>
<sequence length="254" mass="28076">MSSPKKVALVTGANRGIGFATARRLGELGFKVLLGARDEKRGEEAVKTLRNDKLDVDLLLMTLTEHASVEAALRKVEAEYKRLDVLINNAAVLDFENKVFPMDVQRMRDDFEINFFATVDVTNTFLPLMLRSSDAPRLVFLSTPLGTHETVDRPKSKYAHPKFTSYKCTKSAVNMYAHNLAKYLENYSDEVGGSAAAAKVNCCYPGSVRTDMCFNSPEARFTPYEGAETSVKLATLPADGPTGGLYHLGQKLPW</sequence>
<dbReference type="EMBL" id="JAFJZO010000035">
    <property type="protein sequence ID" value="KAG5492536.1"/>
    <property type="molecule type" value="Genomic_DNA"/>
</dbReference>
<dbReference type="OrthoDB" id="47007at2759"/>
<name>A0A836I8Q5_9TRYP</name>
<comment type="caution">
    <text evidence="4">The sequence shown here is derived from an EMBL/GenBank/DDBJ whole genome shotgun (WGS) entry which is preliminary data.</text>
</comment>
<gene>
    <name evidence="4" type="ORF">JKF63_01114</name>
</gene>
<dbReference type="PRINTS" id="PR00081">
    <property type="entry name" value="GDHRDH"/>
</dbReference>
<dbReference type="RefSeq" id="XP_067753320.1">
    <property type="nucleotide sequence ID" value="XM_067897163.1"/>
</dbReference>
<organism evidence="4 5">
    <name type="scientific">Porcisia hertigi</name>
    <dbReference type="NCBI Taxonomy" id="2761500"/>
    <lineage>
        <taxon>Eukaryota</taxon>
        <taxon>Discoba</taxon>
        <taxon>Euglenozoa</taxon>
        <taxon>Kinetoplastea</taxon>
        <taxon>Metakinetoplastina</taxon>
        <taxon>Trypanosomatida</taxon>
        <taxon>Trypanosomatidae</taxon>
        <taxon>Leishmaniinae</taxon>
        <taxon>Porcisia</taxon>
    </lineage>
</organism>
<evidence type="ECO:0008006" key="6">
    <source>
        <dbReference type="Google" id="ProtNLM"/>
    </source>
</evidence>